<dbReference type="Proteomes" id="UP001295794">
    <property type="component" value="Unassembled WGS sequence"/>
</dbReference>
<evidence type="ECO:0000313" key="2">
    <source>
        <dbReference type="Proteomes" id="UP001295794"/>
    </source>
</evidence>
<accession>A0AAD2HYS5</accession>
<proteinExistence type="predicted"/>
<sequence>MACLYNLRYTNSLVGEIVAAEWSDRCSRTDLRGVPPPGACSDLGGFRTHPL</sequence>
<protein>
    <submittedName>
        <fullName evidence="1">Uncharacterized protein</fullName>
    </submittedName>
</protein>
<gene>
    <name evidence="1" type="ORF">MYCIT1_LOCUS36546</name>
</gene>
<comment type="caution">
    <text evidence="1">The sequence shown here is derived from an EMBL/GenBank/DDBJ whole genome shotgun (WGS) entry which is preliminary data.</text>
</comment>
<name>A0AAD2HYS5_9AGAR</name>
<organism evidence="1 2">
    <name type="scientific">Mycena citricolor</name>
    <dbReference type="NCBI Taxonomy" id="2018698"/>
    <lineage>
        <taxon>Eukaryota</taxon>
        <taxon>Fungi</taxon>
        <taxon>Dikarya</taxon>
        <taxon>Basidiomycota</taxon>
        <taxon>Agaricomycotina</taxon>
        <taxon>Agaricomycetes</taxon>
        <taxon>Agaricomycetidae</taxon>
        <taxon>Agaricales</taxon>
        <taxon>Marasmiineae</taxon>
        <taxon>Mycenaceae</taxon>
        <taxon>Mycena</taxon>
    </lineage>
</organism>
<reference evidence="1" key="1">
    <citation type="submission" date="2023-11" db="EMBL/GenBank/DDBJ databases">
        <authorList>
            <person name="De Vega J J."/>
            <person name="De Vega J J."/>
        </authorList>
    </citation>
    <scope>NUCLEOTIDE SEQUENCE</scope>
</reference>
<dbReference type="AlphaFoldDB" id="A0AAD2HYS5"/>
<dbReference type="EMBL" id="CAVNYO010000474">
    <property type="protein sequence ID" value="CAK5283756.1"/>
    <property type="molecule type" value="Genomic_DNA"/>
</dbReference>
<keyword evidence="2" id="KW-1185">Reference proteome</keyword>
<evidence type="ECO:0000313" key="1">
    <source>
        <dbReference type="EMBL" id="CAK5283756.1"/>
    </source>
</evidence>